<dbReference type="InterPro" id="IPR000361">
    <property type="entry name" value="ATAP_core_dom"/>
</dbReference>
<proteinExistence type="predicted"/>
<organism evidence="2 3">
    <name type="scientific">Enterococcus faecium R496</name>
    <dbReference type="NCBI Taxonomy" id="1134836"/>
    <lineage>
        <taxon>Bacteria</taxon>
        <taxon>Bacillati</taxon>
        <taxon>Bacillota</taxon>
        <taxon>Bacilli</taxon>
        <taxon>Lactobacillales</taxon>
        <taxon>Enterococcaceae</taxon>
        <taxon>Enterococcus</taxon>
    </lineage>
</organism>
<reference evidence="2 3" key="1">
    <citation type="submission" date="2012-04" db="EMBL/GenBank/DDBJ databases">
        <authorList>
            <person name="Weinstock G."/>
            <person name="Sodergren E."/>
            <person name="Lobos E.A."/>
            <person name="Fulton L."/>
            <person name="Fulton R."/>
            <person name="Courtney L."/>
            <person name="Fronick C."/>
            <person name="O'Laughlin M."/>
            <person name="Godfrey J."/>
            <person name="Wilson R.M."/>
            <person name="Miner T."/>
            <person name="Farmer C."/>
            <person name="Delehaunty K."/>
            <person name="Cordes M."/>
            <person name="Minx P."/>
            <person name="Tomlinson C."/>
            <person name="Chen J."/>
            <person name="Wollam A."/>
            <person name="Pepin K.H."/>
            <person name="Bhonagiri V."/>
            <person name="Zhang X."/>
            <person name="Suruliraj S."/>
            <person name="Warren W."/>
            <person name="Mitreva M."/>
            <person name="Mardis E.R."/>
            <person name="Wilson R.K."/>
        </authorList>
    </citation>
    <scope>NUCLEOTIDE SEQUENCE [LARGE SCALE GENOMIC DNA]</scope>
    <source>
        <strain evidence="2 3">R496</strain>
    </source>
</reference>
<dbReference type="SUPFAM" id="SSF89360">
    <property type="entry name" value="HesB-like domain"/>
    <property type="match status" value="1"/>
</dbReference>
<dbReference type="Proteomes" id="UP000006402">
    <property type="component" value="Unassembled WGS sequence"/>
</dbReference>
<evidence type="ECO:0000313" key="3">
    <source>
        <dbReference type="Proteomes" id="UP000006402"/>
    </source>
</evidence>
<sequence length="124" mass="13812">MVVVKMSDNLFLEVQPEVFKQVPRLKDGFLLTLNDGSNQFSSAEGCCMIGDHFLLVSTQHYIPAYDLTIPCEEATVKTSEYDTTFINGHLVLEVTPSNQTIRLKNESGILDSNVQVYFDSSDAS</sequence>
<dbReference type="Pfam" id="PF01521">
    <property type="entry name" value="Fe-S_biosyn"/>
    <property type="match status" value="1"/>
</dbReference>
<dbReference type="AlphaFoldDB" id="A0AAV3GSM3"/>
<name>A0AAV3GSM3_ENTFC</name>
<accession>A0AAV3GSM3</accession>
<evidence type="ECO:0000259" key="1">
    <source>
        <dbReference type="Pfam" id="PF01521"/>
    </source>
</evidence>
<dbReference type="EMBL" id="AMAH01000186">
    <property type="protein sequence ID" value="EJX49998.1"/>
    <property type="molecule type" value="Genomic_DNA"/>
</dbReference>
<comment type="caution">
    <text evidence="2">The sequence shown here is derived from an EMBL/GenBank/DDBJ whole genome shotgun (WGS) entry which is preliminary data.</text>
</comment>
<protein>
    <recommendedName>
        <fullName evidence="1">Core domain-containing protein</fullName>
    </recommendedName>
</protein>
<dbReference type="Gene3D" id="2.60.300.12">
    <property type="entry name" value="HesB-like domain"/>
    <property type="match status" value="1"/>
</dbReference>
<dbReference type="InterPro" id="IPR035903">
    <property type="entry name" value="HesB-like_dom_sf"/>
</dbReference>
<feature type="domain" description="Core" evidence="1">
    <location>
        <begin position="24"/>
        <end position="116"/>
    </location>
</feature>
<evidence type="ECO:0000313" key="2">
    <source>
        <dbReference type="EMBL" id="EJX49998.1"/>
    </source>
</evidence>
<gene>
    <name evidence="2" type="ORF">HMPREF1378_02468</name>
</gene>